<protein>
    <submittedName>
        <fullName evidence="3">Uncharacterized protein</fullName>
    </submittedName>
</protein>
<dbReference type="EnsemblMetazoa" id="XM_019995033.1">
    <property type="protein sequence ID" value="XP_019850592.1"/>
    <property type="gene ID" value="LOC109581172"/>
</dbReference>
<feature type="region of interest" description="Disordered" evidence="1">
    <location>
        <begin position="203"/>
        <end position="233"/>
    </location>
</feature>
<dbReference type="Proteomes" id="UP000007879">
    <property type="component" value="Unassembled WGS sequence"/>
</dbReference>
<feature type="transmembrane region" description="Helical" evidence="2">
    <location>
        <begin position="88"/>
        <end position="115"/>
    </location>
</feature>
<keyword evidence="2" id="KW-1133">Transmembrane helix</keyword>
<proteinExistence type="predicted"/>
<keyword evidence="4" id="KW-1185">Reference proteome</keyword>
<dbReference type="GeneID" id="109581172"/>
<evidence type="ECO:0000256" key="2">
    <source>
        <dbReference type="SAM" id="Phobius"/>
    </source>
</evidence>
<accession>A0AAN0J1H0</accession>
<reference evidence="3" key="2">
    <citation type="submission" date="2024-06" db="UniProtKB">
        <authorList>
            <consortium name="EnsemblMetazoa"/>
        </authorList>
    </citation>
    <scope>IDENTIFICATION</scope>
</reference>
<dbReference type="KEGG" id="aqu:109581172"/>
<dbReference type="AlphaFoldDB" id="A0AAN0J1H0"/>
<keyword evidence="2" id="KW-0472">Membrane</keyword>
<evidence type="ECO:0000313" key="3">
    <source>
        <dbReference type="EnsemblMetazoa" id="XP_019850592.1"/>
    </source>
</evidence>
<evidence type="ECO:0000313" key="4">
    <source>
        <dbReference type="Proteomes" id="UP000007879"/>
    </source>
</evidence>
<reference evidence="4" key="1">
    <citation type="journal article" date="2010" name="Nature">
        <title>The Amphimedon queenslandica genome and the evolution of animal complexity.</title>
        <authorList>
            <person name="Srivastava M."/>
            <person name="Simakov O."/>
            <person name="Chapman J."/>
            <person name="Fahey B."/>
            <person name="Gauthier M.E."/>
            <person name="Mitros T."/>
            <person name="Richards G.S."/>
            <person name="Conaco C."/>
            <person name="Dacre M."/>
            <person name="Hellsten U."/>
            <person name="Larroux C."/>
            <person name="Putnam N.H."/>
            <person name="Stanke M."/>
            <person name="Adamska M."/>
            <person name="Darling A."/>
            <person name="Degnan S.M."/>
            <person name="Oakley T.H."/>
            <person name="Plachetzki D.C."/>
            <person name="Zhai Y."/>
            <person name="Adamski M."/>
            <person name="Calcino A."/>
            <person name="Cummins S.F."/>
            <person name="Goodstein D.M."/>
            <person name="Harris C."/>
            <person name="Jackson D.J."/>
            <person name="Leys S.P."/>
            <person name="Shu S."/>
            <person name="Woodcroft B.J."/>
            <person name="Vervoort M."/>
            <person name="Kosik K.S."/>
            <person name="Manning G."/>
            <person name="Degnan B.M."/>
            <person name="Rokhsar D.S."/>
        </authorList>
    </citation>
    <scope>NUCLEOTIDE SEQUENCE [LARGE SCALE GENOMIC DNA]</scope>
</reference>
<organism evidence="3 4">
    <name type="scientific">Amphimedon queenslandica</name>
    <name type="common">Sponge</name>
    <dbReference type="NCBI Taxonomy" id="400682"/>
    <lineage>
        <taxon>Eukaryota</taxon>
        <taxon>Metazoa</taxon>
        <taxon>Porifera</taxon>
        <taxon>Demospongiae</taxon>
        <taxon>Heteroscleromorpha</taxon>
        <taxon>Haplosclerida</taxon>
        <taxon>Niphatidae</taxon>
        <taxon>Amphimedon</taxon>
    </lineage>
</organism>
<sequence length="325" mass="34821">MLECTGEAPANATITIQCTGKGVVFNNTYLVNYSAQPMNITGSALVSQYQQCNISIVFSNEAGSSEPFILAFESTTTPPPIRSSFPSVFIPVIGSLIVVLLFLLAGVAVILCCLYKKIRGKRTLLEKPCDLCSPEPLSGDNSPSDNDKKKQEIIKINLKRDDAAITDKDVEKYQNITKVAAKDPIYLDLGIPLTGTDIKPSAKTEGSVQYTDDIESVRPKSKVPSVQSSDDEMLSPNDALIIGATGGDTNLLSLLPEKSKGTATTAQEVDGRNYVAEDLPHDKDLQFSSLPPPHVSVGVQGKMGRRKEAGSAVANIPVVVESSYL</sequence>
<keyword evidence="2" id="KW-0812">Transmembrane</keyword>
<dbReference type="RefSeq" id="XP_019850592.1">
    <property type="nucleotide sequence ID" value="XM_019995033.1"/>
</dbReference>
<name>A0AAN0J1H0_AMPQE</name>
<evidence type="ECO:0000256" key="1">
    <source>
        <dbReference type="SAM" id="MobiDB-lite"/>
    </source>
</evidence>